<dbReference type="RefSeq" id="WP_242936095.1">
    <property type="nucleotide sequence ID" value="NZ_CP094326.1"/>
</dbReference>
<keyword evidence="1" id="KW-1133">Transmembrane helix</keyword>
<evidence type="ECO:0000313" key="3">
    <source>
        <dbReference type="Proteomes" id="UP000829476"/>
    </source>
</evidence>
<protein>
    <recommendedName>
        <fullName evidence="4">Anti-sigma factor</fullName>
    </recommendedName>
</protein>
<evidence type="ECO:0000256" key="1">
    <source>
        <dbReference type="SAM" id="Phobius"/>
    </source>
</evidence>
<keyword evidence="1" id="KW-0812">Transmembrane</keyword>
<evidence type="ECO:0008006" key="4">
    <source>
        <dbReference type="Google" id="ProtNLM"/>
    </source>
</evidence>
<accession>A0ABY3YIN2</accession>
<keyword evidence="1" id="KW-0472">Membrane</keyword>
<proteinExistence type="predicted"/>
<dbReference type="Proteomes" id="UP000829476">
    <property type="component" value="Chromosome"/>
</dbReference>
<feature type="transmembrane region" description="Helical" evidence="1">
    <location>
        <begin position="71"/>
        <end position="89"/>
    </location>
</feature>
<dbReference type="EMBL" id="CP094326">
    <property type="protein sequence ID" value="UNY97684.1"/>
    <property type="molecule type" value="Genomic_DNA"/>
</dbReference>
<reference evidence="2 3" key="1">
    <citation type="journal article" date="2018" name="Int. J. Syst. Evol. Microbiol.">
        <title>Zhouia spongiae sp. nov., isolated from a marine sponge.</title>
        <authorList>
            <person name="Zhuang L."/>
            <person name="Lin B."/>
            <person name="Qin F."/>
            <person name="Luo L."/>
        </authorList>
    </citation>
    <scope>NUCLEOTIDE SEQUENCE [LARGE SCALE GENOMIC DNA]</scope>
    <source>
        <strain evidence="2 3">HN-Y44</strain>
    </source>
</reference>
<organism evidence="2 3">
    <name type="scientific">Zhouia spongiae</name>
    <dbReference type="NCBI Taxonomy" id="2202721"/>
    <lineage>
        <taxon>Bacteria</taxon>
        <taxon>Pseudomonadati</taxon>
        <taxon>Bacteroidota</taxon>
        <taxon>Flavobacteriia</taxon>
        <taxon>Flavobacteriales</taxon>
        <taxon>Flavobacteriaceae</taxon>
        <taxon>Zhouia</taxon>
    </lineage>
</organism>
<sequence length="146" mass="16859">MELVKRIEVLIEKYFAAETSMAEEQELRDYFSQTDLAPHLQEYQPMFVYFSSAQQESYGKTVSLKPGKKRYLAWISVAAMVAVVASVWMSNPFQPNNLGTYNDPEIAFQETQKALEYLSANLNIGIEEMSRLKEFEQTKNKILKNN</sequence>
<evidence type="ECO:0000313" key="2">
    <source>
        <dbReference type="EMBL" id="UNY97684.1"/>
    </source>
</evidence>
<name>A0ABY3YIN2_9FLAO</name>
<gene>
    <name evidence="2" type="ORF">MQE36_11375</name>
</gene>
<keyword evidence="3" id="KW-1185">Reference proteome</keyword>